<dbReference type="EMBL" id="NEVQ01000013">
    <property type="protein sequence ID" value="OZI56243.1"/>
    <property type="molecule type" value="Genomic_DNA"/>
</dbReference>
<feature type="region of interest" description="Disordered" evidence="1">
    <location>
        <begin position="57"/>
        <end position="91"/>
    </location>
</feature>
<name>A0A261U5W2_9BORD</name>
<protein>
    <submittedName>
        <fullName evidence="2">Uncharacterized protein</fullName>
    </submittedName>
</protein>
<organism evidence="2 3">
    <name type="scientific">Bordetella genomosp. 4</name>
    <dbReference type="NCBI Taxonomy" id="463044"/>
    <lineage>
        <taxon>Bacteria</taxon>
        <taxon>Pseudomonadati</taxon>
        <taxon>Pseudomonadota</taxon>
        <taxon>Betaproteobacteria</taxon>
        <taxon>Burkholderiales</taxon>
        <taxon>Alcaligenaceae</taxon>
        <taxon>Bordetella</taxon>
    </lineage>
</organism>
<evidence type="ECO:0000313" key="3">
    <source>
        <dbReference type="Proteomes" id="UP000216885"/>
    </source>
</evidence>
<reference evidence="2 3" key="1">
    <citation type="submission" date="2017-05" db="EMBL/GenBank/DDBJ databases">
        <title>Complete and WGS of Bordetella genogroups.</title>
        <authorList>
            <person name="Spilker T."/>
            <person name="LiPuma J."/>
        </authorList>
    </citation>
    <scope>NUCLEOTIDE SEQUENCE [LARGE SCALE GENOMIC DNA]</scope>
    <source>
        <strain evidence="2 3">AU9919</strain>
    </source>
</reference>
<comment type="caution">
    <text evidence="2">The sequence shown here is derived from an EMBL/GenBank/DDBJ whole genome shotgun (WGS) entry which is preliminary data.</text>
</comment>
<evidence type="ECO:0000313" key="2">
    <source>
        <dbReference type="EMBL" id="OZI56243.1"/>
    </source>
</evidence>
<feature type="compositionally biased region" description="Low complexity" evidence="1">
    <location>
        <begin position="65"/>
        <end position="86"/>
    </location>
</feature>
<gene>
    <name evidence="2" type="ORF">CAL20_12430</name>
</gene>
<accession>A0A261U5W2</accession>
<dbReference type="AlphaFoldDB" id="A0A261U5W2"/>
<keyword evidence="3" id="KW-1185">Reference proteome</keyword>
<sequence>MLPCAVFALCVAGCSSGRYYSHPELMVPVSSADAAVPADLTAGTCAGPVAQAVPQGSAASHDGIASTSGTVSGTSTVPSAGTASTANPEVNNKNTVFVHPGMLWSSARWDKGLAVDGGNWLVRQGYAARILELHGRDPERMASVMARDPGTRFMGLHYSLGGSTDLVVRSVAATEKASKMSGRQLSYFPIVIDPASFTEVGDRLDMNSPNLGQMFILVAEEGSALRTSITSVSRKVLDHAKTHLLYAEDFGLSWSHFGVLEGLTAEQPTSAQQRVHDVFDVIARGIDAGADASQIEAQLDALKIDYARADERPVMRAWLQHTQGVCGNQRTARVGL</sequence>
<proteinExistence type="predicted"/>
<evidence type="ECO:0000256" key="1">
    <source>
        <dbReference type="SAM" id="MobiDB-lite"/>
    </source>
</evidence>
<dbReference type="Proteomes" id="UP000216885">
    <property type="component" value="Unassembled WGS sequence"/>
</dbReference>